<proteinExistence type="predicted"/>
<gene>
    <name evidence="1" type="ORF">SAMEA4475696_02098</name>
</gene>
<dbReference type="AlphaFoldDB" id="A0A239VS29"/>
<keyword evidence="2" id="KW-1185">Reference proteome</keyword>
<dbReference type="STRING" id="1121387.GCA_000429885_00466"/>
<dbReference type="GeneID" id="63460276"/>
<protein>
    <submittedName>
        <fullName evidence="1">Uncharacterized protein</fullName>
    </submittedName>
</protein>
<accession>A0A239VS29</accession>
<evidence type="ECO:0000313" key="2">
    <source>
        <dbReference type="Proteomes" id="UP000242637"/>
    </source>
</evidence>
<organism evidence="1 2">
    <name type="scientific">Dermatophilus congolensis</name>
    <dbReference type="NCBI Taxonomy" id="1863"/>
    <lineage>
        <taxon>Bacteria</taxon>
        <taxon>Bacillati</taxon>
        <taxon>Actinomycetota</taxon>
        <taxon>Actinomycetes</taxon>
        <taxon>Micrococcales</taxon>
        <taxon>Dermatophilaceae</taxon>
        <taxon>Dermatophilus</taxon>
    </lineage>
</organism>
<name>A0A239VS29_9MICO</name>
<evidence type="ECO:0000313" key="1">
    <source>
        <dbReference type="EMBL" id="SNV24619.1"/>
    </source>
</evidence>
<dbReference type="KEGG" id="dco:SAMEA4475696_2098"/>
<reference evidence="1 2" key="1">
    <citation type="submission" date="2017-06" db="EMBL/GenBank/DDBJ databases">
        <authorList>
            <consortium name="Pathogen Informatics"/>
        </authorList>
    </citation>
    <scope>NUCLEOTIDE SEQUENCE [LARGE SCALE GENOMIC DNA]</scope>
    <source>
        <strain evidence="1 2">NCTC13039</strain>
    </source>
</reference>
<dbReference type="Proteomes" id="UP000242637">
    <property type="component" value="Chromosome 1"/>
</dbReference>
<dbReference type="EMBL" id="LT906453">
    <property type="protein sequence ID" value="SNV24619.1"/>
    <property type="molecule type" value="Genomic_DNA"/>
</dbReference>
<dbReference type="RefSeq" id="WP_028326576.1">
    <property type="nucleotide sequence ID" value="NZ_JAAFNI010000001.1"/>
</dbReference>
<sequence>MITTMLTTPPSHLATTGWTSDTLNHAANLNHTGSMNWVFLGSVIIGIVTALFAYIGITQIASSRRGDVRQAGRQSAVAAIGTFWVALAIGGFTTLLVSGVGSFLTSVFGQ</sequence>